<accession>A0A7C3PR58</accession>
<gene>
    <name evidence="1" type="ORF">ENR64_19205</name>
</gene>
<dbReference type="Pfam" id="PF13759">
    <property type="entry name" value="2OG-FeII_Oxy_5"/>
    <property type="match status" value="1"/>
</dbReference>
<sequence length="201" mass="22646">MLSELSQWTVTNHTLFPTALHVFRLHDYEGLNQELLALIYGLQEVDPGRMASNVLGWHSKVNLFELQEMQGFKAIVDQAIAEVAASIGYDGVKIAAANCWANINPKYASNKIHDHANSLFSGVYYVQTNENCGNLMFYDPREARTFYKPSVHDYTAYTADAIAHVAEAGLLLIFPSWLKHGVEPNLSDRDRVSISFNYVFQ</sequence>
<reference evidence="1" key="1">
    <citation type="journal article" date="2020" name="mSystems">
        <title>Genome- and Community-Level Interaction Insights into Carbon Utilization and Element Cycling Functions of Hydrothermarchaeota in Hydrothermal Sediment.</title>
        <authorList>
            <person name="Zhou Z."/>
            <person name="Liu Y."/>
            <person name="Xu W."/>
            <person name="Pan J."/>
            <person name="Luo Z.H."/>
            <person name="Li M."/>
        </authorList>
    </citation>
    <scope>NUCLEOTIDE SEQUENCE [LARGE SCALE GENOMIC DNA]</scope>
    <source>
        <strain evidence="1">SpSt-418</strain>
    </source>
</reference>
<proteinExistence type="predicted"/>
<dbReference type="Gene3D" id="2.60.120.620">
    <property type="entry name" value="q2cbj1_9rhob like domain"/>
    <property type="match status" value="1"/>
</dbReference>
<dbReference type="EMBL" id="DSRU01000275">
    <property type="protein sequence ID" value="HFM99837.1"/>
    <property type="molecule type" value="Genomic_DNA"/>
</dbReference>
<comment type="caution">
    <text evidence="1">The sequence shown here is derived from an EMBL/GenBank/DDBJ whole genome shotgun (WGS) entry which is preliminary data.</text>
</comment>
<dbReference type="InterPro" id="IPR012668">
    <property type="entry name" value="CHP02466"/>
</dbReference>
<name>A0A7C3PR58_9CYAN</name>
<organism evidence="1">
    <name type="scientific">Oscillatoriales cyanobacterium SpSt-418</name>
    <dbReference type="NCBI Taxonomy" id="2282169"/>
    <lineage>
        <taxon>Bacteria</taxon>
        <taxon>Bacillati</taxon>
        <taxon>Cyanobacteriota</taxon>
        <taxon>Cyanophyceae</taxon>
        <taxon>Oscillatoriophycideae</taxon>
        <taxon>Oscillatoriales</taxon>
    </lineage>
</organism>
<evidence type="ECO:0008006" key="2">
    <source>
        <dbReference type="Google" id="ProtNLM"/>
    </source>
</evidence>
<protein>
    <recommendedName>
        <fullName evidence="2">Fe2OG dioxygenase domain-containing protein</fullName>
    </recommendedName>
</protein>
<dbReference type="NCBIfam" id="TIGR02466">
    <property type="entry name" value="TIGR02466 family protein"/>
    <property type="match status" value="1"/>
</dbReference>
<dbReference type="AlphaFoldDB" id="A0A7C3PR58"/>
<evidence type="ECO:0000313" key="1">
    <source>
        <dbReference type="EMBL" id="HFM99837.1"/>
    </source>
</evidence>
<dbReference type="SUPFAM" id="SSF51197">
    <property type="entry name" value="Clavaminate synthase-like"/>
    <property type="match status" value="1"/>
</dbReference>